<gene>
    <name evidence="2" type="ORF">GCM10010170_060110</name>
</gene>
<evidence type="ECO:0000313" key="2">
    <source>
        <dbReference type="EMBL" id="GAA2363320.1"/>
    </source>
</evidence>
<dbReference type="EMBL" id="BAAARV010000058">
    <property type="protein sequence ID" value="GAA2363320.1"/>
    <property type="molecule type" value="Genomic_DNA"/>
</dbReference>
<keyword evidence="3" id="KW-1185">Reference proteome</keyword>
<proteinExistence type="predicted"/>
<reference evidence="3" key="1">
    <citation type="journal article" date="2019" name="Int. J. Syst. Evol. Microbiol.">
        <title>The Global Catalogue of Microorganisms (GCM) 10K type strain sequencing project: providing services to taxonomists for standard genome sequencing and annotation.</title>
        <authorList>
            <consortium name="The Broad Institute Genomics Platform"/>
            <consortium name="The Broad Institute Genome Sequencing Center for Infectious Disease"/>
            <person name="Wu L."/>
            <person name="Ma J."/>
        </authorList>
    </citation>
    <scope>NUCLEOTIDE SEQUENCE [LARGE SCALE GENOMIC DNA]</scope>
    <source>
        <strain evidence="3">JCM 3272</strain>
    </source>
</reference>
<evidence type="ECO:0000313" key="3">
    <source>
        <dbReference type="Proteomes" id="UP001501444"/>
    </source>
</evidence>
<organism evidence="2 3">
    <name type="scientific">Dactylosporangium salmoneum</name>
    <dbReference type="NCBI Taxonomy" id="53361"/>
    <lineage>
        <taxon>Bacteria</taxon>
        <taxon>Bacillati</taxon>
        <taxon>Actinomycetota</taxon>
        <taxon>Actinomycetes</taxon>
        <taxon>Micromonosporales</taxon>
        <taxon>Micromonosporaceae</taxon>
        <taxon>Dactylosporangium</taxon>
    </lineage>
</organism>
<comment type="caution">
    <text evidence="2">The sequence shown here is derived from an EMBL/GenBank/DDBJ whole genome shotgun (WGS) entry which is preliminary data.</text>
</comment>
<evidence type="ECO:0000256" key="1">
    <source>
        <dbReference type="SAM" id="Phobius"/>
    </source>
</evidence>
<feature type="transmembrane region" description="Helical" evidence="1">
    <location>
        <begin position="31"/>
        <end position="49"/>
    </location>
</feature>
<keyword evidence="1" id="KW-0472">Membrane</keyword>
<dbReference type="Proteomes" id="UP001501444">
    <property type="component" value="Unassembled WGS sequence"/>
</dbReference>
<keyword evidence="1" id="KW-0812">Transmembrane</keyword>
<protein>
    <submittedName>
        <fullName evidence="2">Uncharacterized protein</fullName>
    </submittedName>
</protein>
<name>A0ABP5TZP1_9ACTN</name>
<dbReference type="RefSeq" id="WP_344615917.1">
    <property type="nucleotide sequence ID" value="NZ_BAAARV010000058.1"/>
</dbReference>
<accession>A0ABP5TZP1</accession>
<sequence length="277" mass="30230">MSPWGAIAGCLMFVVAGIALLFSDGGIGDKIGGVLGIAFFGPGAVLIAVRMRTDRPRPPSDLRRDDWFPAGDEFTEPEAAFVLALREGARELPAAGAGSEVFRNEHDGSVVAEVSIRDQTELLSVGLHLLDGRLRGDQLDSHTYLPPEEPSPLAMPAPAAHDELGPPLAWLESLLRRPVELLVWRHNGTPYAARYQFTDTTEGLVEAFAEDWAPPGLFDRLRREGGTRGKGGSWVRTAALPDPDSVVPVRVDGLAYETGLLPRFLWYQCPFERRRPA</sequence>
<keyword evidence="1" id="KW-1133">Transmembrane helix</keyword>